<evidence type="ECO:0000256" key="1">
    <source>
        <dbReference type="SAM" id="Phobius"/>
    </source>
</evidence>
<keyword evidence="3" id="KW-1185">Reference proteome</keyword>
<gene>
    <name evidence="2" type="ORF">I6J18_02315</name>
</gene>
<reference evidence="2 3" key="1">
    <citation type="submission" date="2021-01" db="EMBL/GenBank/DDBJ databases">
        <title>FDA dAtabase for Regulatory Grade micrObial Sequences (FDA-ARGOS): Supporting development and validation of Infectious Disease Dx tests.</title>
        <authorList>
            <person name="Nelson B."/>
            <person name="Plummer A."/>
            <person name="Tallon L."/>
            <person name="Sadzewicz L."/>
            <person name="Zhao X."/>
            <person name="Boylan J."/>
            <person name="Ott S."/>
            <person name="Bowen H."/>
            <person name="Vavikolanu K."/>
            <person name="Mehta A."/>
            <person name="Aluvathingal J."/>
            <person name="Nadendla S."/>
            <person name="Myers T."/>
            <person name="Yan Y."/>
            <person name="Sichtig H."/>
        </authorList>
    </citation>
    <scope>NUCLEOTIDE SEQUENCE [LARGE SCALE GENOMIC DNA]</scope>
    <source>
        <strain evidence="2 3">FDAARGOS_1161</strain>
    </source>
</reference>
<evidence type="ECO:0000313" key="3">
    <source>
        <dbReference type="Proteomes" id="UP000595254"/>
    </source>
</evidence>
<keyword evidence="1" id="KW-1133">Transmembrane helix</keyword>
<accession>A0A974NN45</accession>
<keyword evidence="1" id="KW-0812">Transmembrane</keyword>
<protein>
    <submittedName>
        <fullName evidence="2">Uncharacterized protein</fullName>
    </submittedName>
</protein>
<sequence>MKLLAGTISLSVSFILFIYLYGLQATISVKYSAGLYFYPVLLLILSMACFGRILYQYDQSLKKAMNEQRNA</sequence>
<dbReference type="Proteomes" id="UP000595254">
    <property type="component" value="Chromosome"/>
</dbReference>
<dbReference type="KEGG" id="ppsr:I6J18_02315"/>
<dbReference type="RefSeq" id="WP_040374361.1">
    <property type="nucleotide sequence ID" value="NZ_CP068053.1"/>
</dbReference>
<evidence type="ECO:0000313" key="2">
    <source>
        <dbReference type="EMBL" id="QQT00783.1"/>
    </source>
</evidence>
<name>A0A974NN45_PERPY</name>
<organism evidence="2 3">
    <name type="scientific">Peribacillus psychrosaccharolyticus</name>
    <name type="common">Bacillus psychrosaccharolyticus</name>
    <dbReference type="NCBI Taxonomy" id="1407"/>
    <lineage>
        <taxon>Bacteria</taxon>
        <taxon>Bacillati</taxon>
        <taxon>Bacillota</taxon>
        <taxon>Bacilli</taxon>
        <taxon>Bacillales</taxon>
        <taxon>Bacillaceae</taxon>
        <taxon>Peribacillus</taxon>
    </lineage>
</organism>
<dbReference type="EMBL" id="CP068053">
    <property type="protein sequence ID" value="QQT00783.1"/>
    <property type="molecule type" value="Genomic_DNA"/>
</dbReference>
<feature type="transmembrane region" description="Helical" evidence="1">
    <location>
        <begin position="35"/>
        <end position="55"/>
    </location>
</feature>
<proteinExistence type="predicted"/>
<dbReference type="AlphaFoldDB" id="A0A974NN45"/>
<keyword evidence="1" id="KW-0472">Membrane</keyword>